<gene>
    <name evidence="2" type="ORF">DACRYDRAFT_54140</name>
</gene>
<organism evidence="2 3">
    <name type="scientific">Dacryopinax primogenitus (strain DJM 731)</name>
    <name type="common">Brown rot fungus</name>
    <dbReference type="NCBI Taxonomy" id="1858805"/>
    <lineage>
        <taxon>Eukaryota</taxon>
        <taxon>Fungi</taxon>
        <taxon>Dikarya</taxon>
        <taxon>Basidiomycota</taxon>
        <taxon>Agaricomycotina</taxon>
        <taxon>Dacrymycetes</taxon>
        <taxon>Dacrymycetales</taxon>
        <taxon>Dacrymycetaceae</taxon>
        <taxon>Dacryopinax</taxon>
    </lineage>
</organism>
<dbReference type="RefSeq" id="XP_040627612.1">
    <property type="nucleotide sequence ID" value="XM_040775234.1"/>
</dbReference>
<feature type="non-terminal residue" evidence="2">
    <location>
        <position position="1"/>
    </location>
</feature>
<proteinExistence type="predicted"/>
<feature type="region of interest" description="Disordered" evidence="1">
    <location>
        <begin position="177"/>
        <end position="196"/>
    </location>
</feature>
<dbReference type="Proteomes" id="UP000030653">
    <property type="component" value="Unassembled WGS sequence"/>
</dbReference>
<dbReference type="EMBL" id="JH795866">
    <property type="protein sequence ID" value="EJU00715.1"/>
    <property type="molecule type" value="Genomic_DNA"/>
</dbReference>
<dbReference type="AlphaFoldDB" id="M5FY47"/>
<name>M5FY47_DACPD</name>
<feature type="compositionally biased region" description="Basic and acidic residues" evidence="1">
    <location>
        <begin position="187"/>
        <end position="196"/>
    </location>
</feature>
<dbReference type="OMA" id="KLEANWS"/>
<dbReference type="GeneID" id="63690296"/>
<sequence>WKLQLIKAQPESKLIQFQREFASGYEDLLEDGMWNGWYNLCNVLHWYIHKIDEYVKMYNSSKPPPGINRENPLPVGIPMEILHQPKQFNAQDFKVTMCVCPLHKPMLLTNSLPAVGKPKITLALFWNMYLAILCCLEVSSSRDQIHVVLLSHMEQELNLADDHIDVMPNIKGYNKSSDALPGLQDNGRAEEGRTIQ</sequence>
<evidence type="ECO:0000313" key="3">
    <source>
        <dbReference type="Proteomes" id="UP000030653"/>
    </source>
</evidence>
<keyword evidence="3" id="KW-1185">Reference proteome</keyword>
<protein>
    <submittedName>
        <fullName evidence="2">Uncharacterized protein</fullName>
    </submittedName>
</protein>
<dbReference type="OrthoDB" id="5946233at2759"/>
<evidence type="ECO:0000256" key="1">
    <source>
        <dbReference type="SAM" id="MobiDB-lite"/>
    </source>
</evidence>
<accession>M5FY47</accession>
<evidence type="ECO:0000313" key="2">
    <source>
        <dbReference type="EMBL" id="EJU00715.1"/>
    </source>
</evidence>
<reference evidence="2 3" key="1">
    <citation type="journal article" date="2012" name="Science">
        <title>The Paleozoic origin of enzymatic lignin decomposition reconstructed from 31 fungal genomes.</title>
        <authorList>
            <person name="Floudas D."/>
            <person name="Binder M."/>
            <person name="Riley R."/>
            <person name="Barry K."/>
            <person name="Blanchette R.A."/>
            <person name="Henrissat B."/>
            <person name="Martinez A.T."/>
            <person name="Otillar R."/>
            <person name="Spatafora J.W."/>
            <person name="Yadav J.S."/>
            <person name="Aerts A."/>
            <person name="Benoit I."/>
            <person name="Boyd A."/>
            <person name="Carlson A."/>
            <person name="Copeland A."/>
            <person name="Coutinho P.M."/>
            <person name="de Vries R.P."/>
            <person name="Ferreira P."/>
            <person name="Findley K."/>
            <person name="Foster B."/>
            <person name="Gaskell J."/>
            <person name="Glotzer D."/>
            <person name="Gorecki P."/>
            <person name="Heitman J."/>
            <person name="Hesse C."/>
            <person name="Hori C."/>
            <person name="Igarashi K."/>
            <person name="Jurgens J.A."/>
            <person name="Kallen N."/>
            <person name="Kersten P."/>
            <person name="Kohler A."/>
            <person name="Kuees U."/>
            <person name="Kumar T.K.A."/>
            <person name="Kuo A."/>
            <person name="LaButti K."/>
            <person name="Larrondo L.F."/>
            <person name="Lindquist E."/>
            <person name="Ling A."/>
            <person name="Lombard V."/>
            <person name="Lucas S."/>
            <person name="Lundell T."/>
            <person name="Martin R."/>
            <person name="McLaughlin D.J."/>
            <person name="Morgenstern I."/>
            <person name="Morin E."/>
            <person name="Murat C."/>
            <person name="Nagy L.G."/>
            <person name="Nolan M."/>
            <person name="Ohm R.A."/>
            <person name="Patyshakuliyeva A."/>
            <person name="Rokas A."/>
            <person name="Ruiz-Duenas F.J."/>
            <person name="Sabat G."/>
            <person name="Salamov A."/>
            <person name="Samejima M."/>
            <person name="Schmutz J."/>
            <person name="Slot J.C."/>
            <person name="St John F."/>
            <person name="Stenlid J."/>
            <person name="Sun H."/>
            <person name="Sun S."/>
            <person name="Syed K."/>
            <person name="Tsang A."/>
            <person name="Wiebenga A."/>
            <person name="Young D."/>
            <person name="Pisabarro A."/>
            <person name="Eastwood D.C."/>
            <person name="Martin F."/>
            <person name="Cullen D."/>
            <person name="Grigoriev I.V."/>
            <person name="Hibbett D.S."/>
        </authorList>
    </citation>
    <scope>NUCLEOTIDE SEQUENCE [LARGE SCALE GENOMIC DNA]</scope>
    <source>
        <strain evidence="2 3">DJM-731 SS1</strain>
    </source>
</reference>
<dbReference type="HOGENOM" id="CLU_1393159_0_0_1"/>